<dbReference type="Proteomes" id="UP001418222">
    <property type="component" value="Unassembled WGS sequence"/>
</dbReference>
<dbReference type="PANTHER" id="PTHR34281">
    <property type="entry name" value="PROTEIN EARLY FLOWERING 3"/>
    <property type="match status" value="1"/>
</dbReference>
<feature type="compositionally biased region" description="Polar residues" evidence="1">
    <location>
        <begin position="281"/>
        <end position="293"/>
    </location>
</feature>
<evidence type="ECO:0000313" key="3">
    <source>
        <dbReference type="Proteomes" id="UP001418222"/>
    </source>
</evidence>
<feature type="compositionally biased region" description="Polar residues" evidence="1">
    <location>
        <begin position="87"/>
        <end position="103"/>
    </location>
</feature>
<feature type="compositionally biased region" description="Basic and acidic residues" evidence="1">
    <location>
        <begin position="267"/>
        <end position="280"/>
    </location>
</feature>
<comment type="caution">
    <text evidence="2">The sequence shown here is derived from an EMBL/GenBank/DDBJ whole genome shotgun (WGS) entry which is preliminary data.</text>
</comment>
<accession>A0AAP0G5M5</accession>
<keyword evidence="3" id="KW-1185">Reference proteome</keyword>
<dbReference type="InterPro" id="IPR039319">
    <property type="entry name" value="ELF3-like"/>
</dbReference>
<dbReference type="PANTHER" id="PTHR34281:SF2">
    <property type="entry name" value="PROTEIN EARLY FLOWERING 3"/>
    <property type="match status" value="1"/>
</dbReference>
<dbReference type="EMBL" id="JBBWWQ010000009">
    <property type="protein sequence ID" value="KAK8938577.1"/>
    <property type="molecule type" value="Genomic_DNA"/>
</dbReference>
<feature type="compositionally biased region" description="Polar residues" evidence="1">
    <location>
        <begin position="462"/>
        <end position="484"/>
    </location>
</feature>
<feature type="compositionally biased region" description="Pro residues" evidence="1">
    <location>
        <begin position="487"/>
        <end position="496"/>
    </location>
</feature>
<feature type="region of interest" description="Disordered" evidence="1">
    <location>
        <begin position="673"/>
        <end position="696"/>
    </location>
</feature>
<dbReference type="AlphaFoldDB" id="A0AAP0G5M5"/>
<feature type="region of interest" description="Disordered" evidence="1">
    <location>
        <begin position="204"/>
        <end position="340"/>
    </location>
</feature>
<organism evidence="2 3">
    <name type="scientific">Platanthera zijinensis</name>
    <dbReference type="NCBI Taxonomy" id="2320716"/>
    <lineage>
        <taxon>Eukaryota</taxon>
        <taxon>Viridiplantae</taxon>
        <taxon>Streptophyta</taxon>
        <taxon>Embryophyta</taxon>
        <taxon>Tracheophyta</taxon>
        <taxon>Spermatophyta</taxon>
        <taxon>Magnoliopsida</taxon>
        <taxon>Liliopsida</taxon>
        <taxon>Asparagales</taxon>
        <taxon>Orchidaceae</taxon>
        <taxon>Orchidoideae</taxon>
        <taxon>Orchideae</taxon>
        <taxon>Orchidinae</taxon>
        <taxon>Platanthera</taxon>
    </lineage>
</organism>
<evidence type="ECO:0000313" key="2">
    <source>
        <dbReference type="EMBL" id="KAK8938577.1"/>
    </source>
</evidence>
<sequence>MKGGKEADKTMRPMFPRLHVNDTDKGGPRAPPRNKMSLYEQLSIPSNKFLSATLPAHKPGSGVPSASSPQEHTHEKTTYSPFHLPYSTPTPSAEKTFSQSSDGKSIKNRGREFDISTDYGDCKSSRVAGLGTEGNTFNEHDLMSRKNSFKSKYEDDDDYRVPTLVHSEVVPHSKDASLVEVSSPRFGASNVQKYATLDSSVHVLGSSRKPIHEANATRKLSEHEKNHGAKDCSEDFSSKDHGDEYPNNPVTEILADSSKNSAAPTDRGTKTKLKDLDKIGRQTTRPSNESPHNGSIIALKSSNDPKFHENRNTSNMSSELSSGSSSGNSQGSYDDKVNRLGELKDTERTVEFSEASMIDSIYQMELSPDDVVGVIGPKQFWKARREIVNQQRIFAIQVFELHRLIKVQKLFAASPHLFLDDSQSITIQPKASAKSPPISSALKCHSSDKPSPPAKKPSGSSLQTRENYPTNDLTKHPQNSSHSTIPLPIPLPPDNRPNPWCSRPPTNQWLIPVMSPSEGLIYKPYVGLCPPNSEFMAPLYGSCGPLSMSSIAGNFMNTPSGPPSFQQQQNSILPGSSPALDPVYLDMPSTNPVIAKPLAERVRSPLTSAHLDAHAIPLSHTSCNMSILKSEALPVNPPKVNTREDNELQGSTGSSPCDRAHGKVKGMLALFPTAPDTERSSQPSDLCGKGRKAHQSRVIRVVPHNARSTADSAARIFRSIQEERQQPYSID</sequence>
<protein>
    <submittedName>
        <fullName evidence="2">Protein EARLY FLOWERING 3</fullName>
    </submittedName>
</protein>
<feature type="compositionally biased region" description="Low complexity" evidence="1">
    <location>
        <begin position="429"/>
        <end position="443"/>
    </location>
</feature>
<feature type="compositionally biased region" description="Low complexity" evidence="1">
    <location>
        <begin position="312"/>
        <end position="332"/>
    </location>
</feature>
<feature type="region of interest" description="Disordered" evidence="1">
    <location>
        <begin position="429"/>
        <end position="500"/>
    </location>
</feature>
<feature type="region of interest" description="Disordered" evidence="1">
    <location>
        <begin position="1"/>
        <end position="118"/>
    </location>
</feature>
<name>A0AAP0G5M5_9ASPA</name>
<dbReference type="GO" id="GO:2000028">
    <property type="term" value="P:regulation of photoperiodism, flowering"/>
    <property type="evidence" value="ECO:0007669"/>
    <property type="project" value="InterPro"/>
</dbReference>
<feature type="compositionally biased region" description="Basic and acidic residues" evidence="1">
    <location>
        <begin position="109"/>
        <end position="118"/>
    </location>
</feature>
<feature type="region of interest" description="Disordered" evidence="1">
    <location>
        <begin position="635"/>
        <end position="661"/>
    </location>
</feature>
<proteinExistence type="predicted"/>
<reference evidence="2 3" key="1">
    <citation type="journal article" date="2022" name="Nat. Plants">
        <title>Genomes of leafy and leafless Platanthera orchids illuminate the evolution of mycoheterotrophy.</title>
        <authorList>
            <person name="Li M.H."/>
            <person name="Liu K.W."/>
            <person name="Li Z."/>
            <person name="Lu H.C."/>
            <person name="Ye Q.L."/>
            <person name="Zhang D."/>
            <person name="Wang J.Y."/>
            <person name="Li Y.F."/>
            <person name="Zhong Z.M."/>
            <person name="Liu X."/>
            <person name="Yu X."/>
            <person name="Liu D.K."/>
            <person name="Tu X.D."/>
            <person name="Liu B."/>
            <person name="Hao Y."/>
            <person name="Liao X.Y."/>
            <person name="Jiang Y.T."/>
            <person name="Sun W.H."/>
            <person name="Chen J."/>
            <person name="Chen Y.Q."/>
            <person name="Ai Y."/>
            <person name="Zhai J.W."/>
            <person name="Wu S.S."/>
            <person name="Zhou Z."/>
            <person name="Hsiao Y.Y."/>
            <person name="Wu W.L."/>
            <person name="Chen Y.Y."/>
            <person name="Lin Y.F."/>
            <person name="Hsu J.L."/>
            <person name="Li C.Y."/>
            <person name="Wang Z.W."/>
            <person name="Zhao X."/>
            <person name="Zhong W.Y."/>
            <person name="Ma X.K."/>
            <person name="Ma L."/>
            <person name="Huang J."/>
            <person name="Chen G.Z."/>
            <person name="Huang M.Z."/>
            <person name="Huang L."/>
            <person name="Peng D.H."/>
            <person name="Luo Y.B."/>
            <person name="Zou S.Q."/>
            <person name="Chen S.P."/>
            <person name="Lan S."/>
            <person name="Tsai W.C."/>
            <person name="Van de Peer Y."/>
            <person name="Liu Z.J."/>
        </authorList>
    </citation>
    <scope>NUCLEOTIDE SEQUENCE [LARGE SCALE GENOMIC DNA]</scope>
    <source>
        <strain evidence="2">Lor287</strain>
    </source>
</reference>
<evidence type="ECO:0000256" key="1">
    <source>
        <dbReference type="SAM" id="MobiDB-lite"/>
    </source>
</evidence>
<feature type="compositionally biased region" description="Basic and acidic residues" evidence="1">
    <location>
        <begin position="1"/>
        <end position="11"/>
    </location>
</feature>
<gene>
    <name evidence="2" type="primary">ELF3</name>
    <name evidence="2" type="ORF">KSP39_PZI011137</name>
</gene>
<feature type="compositionally biased region" description="Basic and acidic residues" evidence="1">
    <location>
        <begin position="210"/>
        <end position="244"/>
    </location>
</feature>